<reference evidence="8 9" key="1">
    <citation type="submission" date="2021-01" db="EMBL/GenBank/DDBJ databases">
        <title>Genomic Encyclopedia of Type Strains, Phase IV (KMG-IV): sequencing the most valuable type-strain genomes for metagenomic binning, comparative biology and taxonomic classification.</title>
        <authorList>
            <person name="Goeker M."/>
        </authorList>
    </citation>
    <scope>NUCLEOTIDE SEQUENCE [LARGE SCALE GENOMIC DNA]</scope>
    <source>
        <strain evidence="8 9">DSM 23711</strain>
    </source>
</reference>
<dbReference type="Proteomes" id="UP001296943">
    <property type="component" value="Unassembled WGS sequence"/>
</dbReference>
<keyword evidence="9" id="KW-1185">Reference proteome</keyword>
<name>A0ABS2MV61_9BACI</name>
<evidence type="ECO:0000313" key="8">
    <source>
        <dbReference type="EMBL" id="MBM7569784.1"/>
    </source>
</evidence>
<evidence type="ECO:0000256" key="5">
    <source>
        <dbReference type="ARBA" id="ARBA00023136"/>
    </source>
</evidence>
<feature type="transmembrane region" description="Helical" evidence="6">
    <location>
        <begin position="221"/>
        <end position="243"/>
    </location>
</feature>
<organism evidence="8 9">
    <name type="scientific">Aquibacillus albus</name>
    <dbReference type="NCBI Taxonomy" id="1168171"/>
    <lineage>
        <taxon>Bacteria</taxon>
        <taxon>Bacillati</taxon>
        <taxon>Bacillota</taxon>
        <taxon>Bacilli</taxon>
        <taxon>Bacillales</taxon>
        <taxon>Bacillaceae</taxon>
        <taxon>Aquibacillus</taxon>
    </lineage>
</organism>
<evidence type="ECO:0000256" key="3">
    <source>
        <dbReference type="ARBA" id="ARBA00022748"/>
    </source>
</evidence>
<dbReference type="EMBL" id="JAFBDR010000001">
    <property type="protein sequence ID" value="MBM7569784.1"/>
    <property type="molecule type" value="Genomic_DNA"/>
</dbReference>
<keyword evidence="4 6" id="KW-1133">Transmembrane helix</keyword>
<feature type="transmembrane region" description="Helical" evidence="6">
    <location>
        <begin position="472"/>
        <end position="495"/>
    </location>
</feature>
<evidence type="ECO:0000256" key="2">
    <source>
        <dbReference type="ARBA" id="ARBA00022692"/>
    </source>
</evidence>
<evidence type="ECO:0000313" key="9">
    <source>
        <dbReference type="Proteomes" id="UP001296943"/>
    </source>
</evidence>
<comment type="subcellular location">
    <subcellularLocation>
        <location evidence="1">Membrane</location>
        <topology evidence="1">Multi-pass membrane protein</topology>
    </subcellularLocation>
</comment>
<feature type="domain" description="ResB-like" evidence="7">
    <location>
        <begin position="71"/>
        <end position="526"/>
    </location>
</feature>
<evidence type="ECO:0000259" key="7">
    <source>
        <dbReference type="Pfam" id="PF05140"/>
    </source>
</evidence>
<gene>
    <name evidence="8" type="ORF">JOC48_000253</name>
</gene>
<keyword evidence="3" id="KW-0201">Cytochrome c-type biogenesis</keyword>
<dbReference type="Pfam" id="PF05140">
    <property type="entry name" value="ResB"/>
    <property type="match status" value="1"/>
</dbReference>
<sequence length="546" mass="62770">MNKVTCDACGHINPEGTVLCASCGKPIDKNQHIDGNENSNLLNMRYDGTARRSQTYNKTIVDKVWNFFSSVKVGVTLIVITLVASAVGTILPQEMYIPPNVQPSVHYKDQYGLIGQIYYQLGFHNLYSSWWYMTLLALIGISIVIASIDRVVPLYRALKNQRARRHESFLQRQRYFSKTEVVTEEDKAKVLASLKKLRYNITEENGHLMAEKGRFSRWGPYVNHVGLIIFLIGALLRFLPFMYIDDFVWVREGETKAIPQTNGEYFIENKDFILETYGDSEEDQRFAEALERQGPVAKNFQTDAIIYKNDGAEVVGSEPDLKVLKEGSIQVNHPIKFDGFALYQSSYQLNEFESMSFKIHEVNDEEELALASFTVDLTNPAYEYELDNGFRVKIDQYFPDYYLDDGEPRSETKYPRNPAFVFFVYPPNQEEPEVSFAGIGRNIDASGQNQYKIGLQGFDVRDVTGLSVRRDYTLPILGLGGIIFMIGVVQGMYWYHRRVWIHPKENGWWIAAHTNKNWFGLKKDIEKAIQNTNITMVKDQQDNNEK</sequence>
<keyword evidence="2 6" id="KW-0812">Transmembrane</keyword>
<dbReference type="PANTHER" id="PTHR31566">
    <property type="entry name" value="CYTOCHROME C BIOGENESIS PROTEIN CCS1, CHLOROPLASTIC"/>
    <property type="match status" value="1"/>
</dbReference>
<dbReference type="InterPro" id="IPR007816">
    <property type="entry name" value="ResB-like_domain"/>
</dbReference>
<dbReference type="RefSeq" id="WP_204497232.1">
    <property type="nucleotide sequence ID" value="NZ_JAFBDR010000001.1"/>
</dbReference>
<comment type="caution">
    <text evidence="8">The sequence shown here is derived from an EMBL/GenBank/DDBJ whole genome shotgun (WGS) entry which is preliminary data.</text>
</comment>
<dbReference type="PANTHER" id="PTHR31566:SF0">
    <property type="entry name" value="CYTOCHROME C BIOGENESIS PROTEIN CCS1, CHLOROPLASTIC"/>
    <property type="match status" value="1"/>
</dbReference>
<keyword evidence="5 6" id="KW-0472">Membrane</keyword>
<dbReference type="InterPro" id="IPR023494">
    <property type="entry name" value="Cyt_c_bgen_Ccs1/CcsB/ResB"/>
</dbReference>
<evidence type="ECO:0000256" key="4">
    <source>
        <dbReference type="ARBA" id="ARBA00022989"/>
    </source>
</evidence>
<evidence type="ECO:0000256" key="6">
    <source>
        <dbReference type="SAM" id="Phobius"/>
    </source>
</evidence>
<feature type="transmembrane region" description="Helical" evidence="6">
    <location>
        <begin position="130"/>
        <end position="152"/>
    </location>
</feature>
<proteinExistence type="predicted"/>
<accession>A0ABS2MV61</accession>
<evidence type="ECO:0000256" key="1">
    <source>
        <dbReference type="ARBA" id="ARBA00004141"/>
    </source>
</evidence>
<feature type="transmembrane region" description="Helical" evidence="6">
    <location>
        <begin position="73"/>
        <end position="91"/>
    </location>
</feature>
<protein>
    <submittedName>
        <fullName evidence="8">Cytochrome c biogenesis protein</fullName>
    </submittedName>
</protein>